<evidence type="ECO:0000256" key="1">
    <source>
        <dbReference type="SAM" id="MobiDB-lite"/>
    </source>
</evidence>
<feature type="compositionally biased region" description="Low complexity" evidence="1">
    <location>
        <begin position="609"/>
        <end position="621"/>
    </location>
</feature>
<dbReference type="Proteomes" id="UP000053201">
    <property type="component" value="Unassembled WGS sequence"/>
</dbReference>
<dbReference type="GO" id="GO:0005886">
    <property type="term" value="C:plasma membrane"/>
    <property type="evidence" value="ECO:0007669"/>
    <property type="project" value="TreeGrafter"/>
</dbReference>
<dbReference type="PANTHER" id="PTHR10241">
    <property type="entry name" value="LETHAL 2 GIANT LARVAE PROTEIN"/>
    <property type="match status" value="1"/>
</dbReference>
<proteinExistence type="predicted"/>
<dbReference type="GO" id="GO:0005737">
    <property type="term" value="C:cytoplasm"/>
    <property type="evidence" value="ECO:0007669"/>
    <property type="project" value="TreeGrafter"/>
</dbReference>
<dbReference type="InterPro" id="IPR036322">
    <property type="entry name" value="WD40_repeat_dom_sf"/>
</dbReference>
<dbReference type="OrthoDB" id="19944at2759"/>
<organism evidence="3 4">
    <name type="scientific">Spizellomyces punctatus (strain DAOM BR117)</name>
    <dbReference type="NCBI Taxonomy" id="645134"/>
    <lineage>
        <taxon>Eukaryota</taxon>
        <taxon>Fungi</taxon>
        <taxon>Fungi incertae sedis</taxon>
        <taxon>Chytridiomycota</taxon>
        <taxon>Chytridiomycota incertae sedis</taxon>
        <taxon>Chytridiomycetes</taxon>
        <taxon>Spizellomycetales</taxon>
        <taxon>Spizellomycetaceae</taxon>
        <taxon>Spizellomyces</taxon>
    </lineage>
</organism>
<dbReference type="CDD" id="cd15873">
    <property type="entry name" value="R-SNARE_STXBP5_6"/>
    <property type="match status" value="1"/>
</dbReference>
<dbReference type="OMA" id="IVWKFFD"/>
<sequence>MDLLRKIVRSNTAPARRKERPHDAFALTEISRLGIPGYPTAIAHDPAQSLLAIGTSVGSVVIVGKGWEYALFAPEGYSSAIRFLAFKVGDKYVIGVTAKSDLLVWDLQAIKLKFPPVPVYGSVSSLNVPSQSKWIYLGCCNGTVIVYDCTTGKQSPYTITYPFYGDEEAPGEDDQRQIQVTGLETSPTDLNLLLIGYASGFVALWDLKEQLLRRKFRMQLADGDGPLQAVCWHPDGLYFMANFGRRSAIWELKEGWLDGLKKNTIHKPVRVIETTPVSVTPAQDPSKPFSRKIIWMRGTTTDESLLIMTGVKEEGESLAVRRLSRCTNMANMKSDVMHAIGMDAVDFALVGDDKGKHRLAVVVVTSSRTVEAFYLGQEDRLSLSGSVIISSAERITDFTYSDCPEALGWEMRGGATPPEDPRTLPMHGGTLINKNAKYVWDVFCTLHADKVIRFWQVGIPSPRLLFTLSPDKVSGDLNQVTMDLDQRALLLTAGCTVTMYRWFSASEIRAAKAANGPLEDMDALMQRLDETVDQVLKQSEDIQRLSRASDSLQAVADEPEVPQGQEPEHGGKTSEEEEGVARPLRKHSSAGDSQGVGEADSKTGTDNGVDPAPAVDATPPDQTSAPTVSLETSGDGQSAERSPTGSDDQQPEGERPVSGNTSPKKESEAKLPAPEQPPALPQRLSSHDPLANERASLVGNSQHVDFRDSVLVKDSFPFEAQETELRDSLTSNDYVTLETILPEEPPEKPSWQPMVQAVHKDPVRLQAFASWADLLVTATEGGRLHVVQLSTGREVTVEPLYGESRENSEVVEYDLLHVADTYFDKETVPRTCIFALSAAGLQLVYGVYTDIVMGDLTLKKWVLFDRRRTRQQPVFVTVLDDHGRVVRQARTSHHSGASNQPGENYIIAALSRTIVVYIVEPGTKPAVAAIVNPSDENGPILKASLSFLHGDPVLVVVTGTGLIQAFELPGLKLLWENRLPIANLDESRLRKTCIAKDGKTLCWTWEREFRMFSFMSDKSHLPDVETRIYDLTRATSWARAHGVRLSSASSNKEHDALFHPLPKIEPVGSLSGEEGSAFGHAKRALDERGEKLGQLEHKFGDLADSSKNFLDTIKEYNERQAQKKWWQL</sequence>
<dbReference type="InterPro" id="IPR013905">
    <property type="entry name" value="Lgl_C_dom"/>
</dbReference>
<gene>
    <name evidence="3" type="ORF">SPPG_06934</name>
</gene>
<keyword evidence="4" id="KW-1185">Reference proteome</keyword>
<dbReference type="GeneID" id="27690201"/>
<dbReference type="GO" id="GO:0006893">
    <property type="term" value="P:Golgi to plasma membrane transport"/>
    <property type="evidence" value="ECO:0007669"/>
    <property type="project" value="TreeGrafter"/>
</dbReference>
<dbReference type="VEuPathDB" id="FungiDB:SPPG_06934"/>
<evidence type="ECO:0000313" key="3">
    <source>
        <dbReference type="EMBL" id="KNC97946.1"/>
    </source>
</evidence>
<dbReference type="GO" id="GO:0005096">
    <property type="term" value="F:GTPase activator activity"/>
    <property type="evidence" value="ECO:0007669"/>
    <property type="project" value="TreeGrafter"/>
</dbReference>
<dbReference type="InParanoid" id="A0A0L0HAA2"/>
<dbReference type="PANTHER" id="PTHR10241:SF25">
    <property type="entry name" value="TOMOSYN, ISOFORM C"/>
    <property type="match status" value="1"/>
</dbReference>
<feature type="region of interest" description="Disordered" evidence="1">
    <location>
        <begin position="542"/>
        <end position="686"/>
    </location>
</feature>
<dbReference type="SUPFAM" id="SSF50978">
    <property type="entry name" value="WD40 repeat-like"/>
    <property type="match status" value="2"/>
</dbReference>
<protein>
    <recommendedName>
        <fullName evidence="2">Lethal giant larvae (Lgl)-like C-terminal domain-containing protein</fullName>
    </recommendedName>
</protein>
<dbReference type="GO" id="GO:0045159">
    <property type="term" value="F:myosin II binding"/>
    <property type="evidence" value="ECO:0007669"/>
    <property type="project" value="TreeGrafter"/>
</dbReference>
<dbReference type="STRING" id="645134.A0A0L0HAA2"/>
<accession>A0A0L0HAA2</accession>
<dbReference type="Gene3D" id="2.130.10.10">
    <property type="entry name" value="YVTN repeat-like/Quinoprotein amine dehydrogenase"/>
    <property type="match status" value="2"/>
</dbReference>
<dbReference type="eggNOG" id="KOG1983">
    <property type="taxonomic scope" value="Eukaryota"/>
</dbReference>
<dbReference type="Pfam" id="PF08596">
    <property type="entry name" value="Lgl_C"/>
    <property type="match status" value="1"/>
</dbReference>
<name>A0A0L0HAA2_SPIPD</name>
<dbReference type="GO" id="GO:0006887">
    <property type="term" value="P:exocytosis"/>
    <property type="evidence" value="ECO:0007669"/>
    <property type="project" value="TreeGrafter"/>
</dbReference>
<dbReference type="EMBL" id="KQ257462">
    <property type="protein sequence ID" value="KNC97946.1"/>
    <property type="molecule type" value="Genomic_DNA"/>
</dbReference>
<dbReference type="Gene3D" id="1.20.5.110">
    <property type="match status" value="1"/>
</dbReference>
<evidence type="ECO:0000259" key="2">
    <source>
        <dbReference type="Pfam" id="PF08596"/>
    </source>
</evidence>
<feature type="domain" description="Lethal giant larvae (Lgl)-like C-terminal" evidence="2">
    <location>
        <begin position="950"/>
        <end position="1027"/>
    </location>
</feature>
<dbReference type="InterPro" id="IPR015943">
    <property type="entry name" value="WD40/YVTN_repeat-like_dom_sf"/>
</dbReference>
<dbReference type="AlphaFoldDB" id="A0A0L0HAA2"/>
<dbReference type="RefSeq" id="XP_016605986.1">
    <property type="nucleotide sequence ID" value="XM_016755126.1"/>
</dbReference>
<dbReference type="GO" id="GO:0019905">
    <property type="term" value="F:syntaxin binding"/>
    <property type="evidence" value="ECO:0007669"/>
    <property type="project" value="TreeGrafter"/>
</dbReference>
<reference evidence="3 4" key="1">
    <citation type="submission" date="2009-08" db="EMBL/GenBank/DDBJ databases">
        <title>The Genome Sequence of Spizellomyces punctatus strain DAOM BR117.</title>
        <authorList>
            <consortium name="The Broad Institute Genome Sequencing Platform"/>
            <person name="Russ C."/>
            <person name="Cuomo C."/>
            <person name="Shea T."/>
            <person name="Young S.K."/>
            <person name="Zeng Q."/>
            <person name="Koehrsen M."/>
            <person name="Haas B."/>
            <person name="Borodovsky M."/>
            <person name="Guigo R."/>
            <person name="Alvarado L."/>
            <person name="Berlin A."/>
            <person name="Bochicchio J."/>
            <person name="Borenstein D."/>
            <person name="Chapman S."/>
            <person name="Chen Z."/>
            <person name="Engels R."/>
            <person name="Freedman E."/>
            <person name="Gellesch M."/>
            <person name="Goldberg J."/>
            <person name="Griggs A."/>
            <person name="Gujja S."/>
            <person name="Heiman D."/>
            <person name="Hepburn T."/>
            <person name="Howarth C."/>
            <person name="Jen D."/>
            <person name="Larson L."/>
            <person name="Lewis B."/>
            <person name="Mehta T."/>
            <person name="Park D."/>
            <person name="Pearson M."/>
            <person name="Roberts A."/>
            <person name="Saif S."/>
            <person name="Shenoy N."/>
            <person name="Sisk P."/>
            <person name="Stolte C."/>
            <person name="Sykes S."/>
            <person name="Thomson T."/>
            <person name="Walk T."/>
            <person name="White J."/>
            <person name="Yandava C."/>
            <person name="Burger G."/>
            <person name="Gray M.W."/>
            <person name="Holland P.W.H."/>
            <person name="King N."/>
            <person name="Lang F.B.F."/>
            <person name="Roger A.J."/>
            <person name="Ruiz-Trillo I."/>
            <person name="Lander E."/>
            <person name="Nusbaum C."/>
        </authorList>
    </citation>
    <scope>NUCLEOTIDE SEQUENCE [LARGE SCALE GENOMIC DNA]</scope>
    <source>
        <strain evidence="3 4">DAOM BR117</strain>
    </source>
</reference>
<feature type="compositionally biased region" description="Polar residues" evidence="1">
    <location>
        <begin position="622"/>
        <end position="648"/>
    </location>
</feature>
<evidence type="ECO:0000313" key="4">
    <source>
        <dbReference type="Proteomes" id="UP000053201"/>
    </source>
</evidence>